<dbReference type="EMBL" id="JACVXB010000003">
    <property type="protein sequence ID" value="MBD0832036.1"/>
    <property type="molecule type" value="Genomic_DNA"/>
</dbReference>
<reference evidence="2 3" key="1">
    <citation type="submission" date="2020-09" db="EMBL/GenBank/DDBJ databases">
        <title>TT11 complete genome.</title>
        <authorList>
            <person name="Wu Z."/>
        </authorList>
    </citation>
    <scope>NUCLEOTIDE SEQUENCE [LARGE SCALE GENOMIC DNA]</scope>
    <source>
        <strain evidence="2 3">TT11</strain>
    </source>
</reference>
<dbReference type="RefSeq" id="WP_188229831.1">
    <property type="nucleotide sequence ID" value="NZ_JACVXB010000003.1"/>
</dbReference>
<comment type="caution">
    <text evidence="2">The sequence shown here is derived from an EMBL/GenBank/DDBJ whole genome shotgun (WGS) entry which is preliminary data.</text>
</comment>
<keyword evidence="1" id="KW-0732">Signal</keyword>
<accession>A0A8J6UG89</accession>
<proteinExistence type="predicted"/>
<protein>
    <submittedName>
        <fullName evidence="2">Uncharacterized protein</fullName>
    </submittedName>
</protein>
<evidence type="ECO:0000313" key="3">
    <source>
        <dbReference type="Proteomes" id="UP000600588"/>
    </source>
</evidence>
<evidence type="ECO:0000313" key="2">
    <source>
        <dbReference type="EMBL" id="MBD0832036.1"/>
    </source>
</evidence>
<organism evidence="2 3">
    <name type="scientific">Aestuariibaculum sediminum</name>
    <dbReference type="NCBI Taxonomy" id="2770637"/>
    <lineage>
        <taxon>Bacteria</taxon>
        <taxon>Pseudomonadati</taxon>
        <taxon>Bacteroidota</taxon>
        <taxon>Flavobacteriia</taxon>
        <taxon>Flavobacteriales</taxon>
        <taxon>Flavobacteriaceae</taxon>
    </lineage>
</organism>
<keyword evidence="3" id="KW-1185">Reference proteome</keyword>
<feature type="signal peptide" evidence="1">
    <location>
        <begin position="1"/>
        <end position="19"/>
    </location>
</feature>
<evidence type="ECO:0000256" key="1">
    <source>
        <dbReference type="SAM" id="SignalP"/>
    </source>
</evidence>
<dbReference type="Proteomes" id="UP000600588">
    <property type="component" value="Unassembled WGS sequence"/>
</dbReference>
<gene>
    <name evidence="2" type="ORF">ICJ83_07825</name>
</gene>
<name>A0A8J6UG89_9FLAO</name>
<dbReference type="AlphaFoldDB" id="A0A8J6UG89"/>
<sequence length="142" mass="16309">MKIKLLVLALFFTSIGVNSQTNMVTSNIQSHLVNKYWSSDATSTSKVVFQFTQNDLSLYMNKNKIGTENYYLAEYNEVQDSFSFDSAKIGRISAGNHIVTKKAIYVIEFYPDYKSFMIKTTIDPDTKFQTYYLAEEFVPNQA</sequence>
<feature type="chain" id="PRO_5035283250" evidence="1">
    <location>
        <begin position="20"/>
        <end position="142"/>
    </location>
</feature>